<sequence length="245" mass="28262">MKIFKKIPTLIFIFMNFNGFAQSEYEGLYSIKGAKAYLFQEGGFVAIGYGSVVIGNWEKEGDTLVLKPKKTKFLLFGKHTPGLEAETTRIEFRNFTNDRSFFGTNPTDCALVFGLESDCEPDKSYSKILSIKAKTILLGNRHTYTFQTNAYNDFITIYFPNRDYDKDYYINISPDNYNPEEVPKLSDLSEEEQSALLAYKEMMETREVHKYWGVSPEYNYIDAEVTPNEFVLSTTNPHFVIKCEQ</sequence>
<name>A0ABU1YB57_9FLAO</name>
<organism evidence="1 2">
    <name type="scientific">Flavobacterium piscis</name>
    <dbReference type="NCBI Taxonomy" id="1114874"/>
    <lineage>
        <taxon>Bacteria</taxon>
        <taxon>Pseudomonadati</taxon>
        <taxon>Bacteroidota</taxon>
        <taxon>Flavobacteriia</taxon>
        <taxon>Flavobacteriales</taxon>
        <taxon>Flavobacteriaceae</taxon>
        <taxon>Flavobacterium</taxon>
    </lineage>
</organism>
<evidence type="ECO:0000313" key="1">
    <source>
        <dbReference type="EMBL" id="MDR7211477.1"/>
    </source>
</evidence>
<dbReference type="EMBL" id="JAVDWQ010000012">
    <property type="protein sequence ID" value="MDR7211477.1"/>
    <property type="molecule type" value="Genomic_DNA"/>
</dbReference>
<comment type="caution">
    <text evidence="1">The sequence shown here is derived from an EMBL/GenBank/DDBJ whole genome shotgun (WGS) entry which is preliminary data.</text>
</comment>
<reference evidence="1 2" key="1">
    <citation type="submission" date="2023-07" db="EMBL/GenBank/DDBJ databases">
        <title>Sorghum-associated microbial communities from plants grown in Nebraska, USA.</title>
        <authorList>
            <person name="Schachtman D."/>
        </authorList>
    </citation>
    <scope>NUCLEOTIDE SEQUENCE [LARGE SCALE GENOMIC DNA]</scope>
    <source>
        <strain evidence="1 2">4129</strain>
    </source>
</reference>
<evidence type="ECO:0000313" key="2">
    <source>
        <dbReference type="Proteomes" id="UP001269081"/>
    </source>
</evidence>
<gene>
    <name evidence="1" type="ORF">J2W48_003431</name>
</gene>
<accession>A0ABU1YB57</accession>
<dbReference type="Proteomes" id="UP001269081">
    <property type="component" value="Unassembled WGS sequence"/>
</dbReference>
<proteinExistence type="predicted"/>
<dbReference type="RefSeq" id="WP_310282831.1">
    <property type="nucleotide sequence ID" value="NZ_JAVDWQ010000012.1"/>
</dbReference>
<keyword evidence="2" id="KW-1185">Reference proteome</keyword>
<protein>
    <submittedName>
        <fullName evidence="1">Uncharacterized protein</fullName>
    </submittedName>
</protein>